<reference evidence="3 5" key="1">
    <citation type="submission" date="2019-03" db="EMBL/GenBank/DDBJ databases">
        <title>Genomic Encyclopedia of Type Strains, Phase IV (KMG-IV): sequencing the most valuable type-strain genomes for metagenomic binning, comparative biology and taxonomic classification.</title>
        <authorList>
            <person name="Goeker M."/>
        </authorList>
    </citation>
    <scope>NUCLEOTIDE SEQUENCE [LARGE SCALE GENOMIC DNA]</scope>
    <source>
        <strain evidence="3 5">DSM 17474</strain>
    </source>
</reference>
<evidence type="ECO:0000313" key="5">
    <source>
        <dbReference type="Proteomes" id="UP000294721"/>
    </source>
</evidence>
<name>A0AAE9GWE3_9NEIS</name>
<dbReference type="InterPro" id="IPR029044">
    <property type="entry name" value="Nucleotide-diphossugar_trans"/>
</dbReference>
<dbReference type="EMBL" id="CP091507">
    <property type="protein sequence ID" value="UOO80209.1"/>
    <property type="molecule type" value="Genomic_DNA"/>
</dbReference>
<reference evidence="4" key="2">
    <citation type="submission" date="2021-12" db="EMBL/GenBank/DDBJ databases">
        <authorList>
            <person name="Veyrier F.J."/>
        </authorList>
    </citation>
    <scope>NUCLEOTIDE SEQUENCE</scope>
    <source>
        <strain evidence="4">1258/02</strain>
    </source>
</reference>
<dbReference type="Gene3D" id="3.90.550.10">
    <property type="entry name" value="Spore Coat Polysaccharide Biosynthesis Protein SpsA, Chain A"/>
    <property type="match status" value="1"/>
</dbReference>
<proteinExistence type="inferred from homology"/>
<dbReference type="EMBL" id="SLXE01000010">
    <property type="protein sequence ID" value="TCP06883.1"/>
    <property type="molecule type" value="Genomic_DNA"/>
</dbReference>
<gene>
    <name evidence="3" type="ORF">EV680_11066</name>
    <name evidence="4" type="ORF">LVJ78_04140</name>
</gene>
<dbReference type="PANTHER" id="PTHR43630:SF2">
    <property type="entry name" value="GLYCOSYLTRANSFERASE"/>
    <property type="match status" value="1"/>
</dbReference>
<dbReference type="PANTHER" id="PTHR43630">
    <property type="entry name" value="POLY-BETA-1,6-N-ACETYL-D-GLUCOSAMINE SYNTHASE"/>
    <property type="match status" value="1"/>
</dbReference>
<dbReference type="KEGG" id="usu:LVJ78_04140"/>
<dbReference type="RefSeq" id="WP_132953680.1">
    <property type="nucleotide sequence ID" value="NZ_CP091507.1"/>
</dbReference>
<dbReference type="SUPFAM" id="SSF53448">
    <property type="entry name" value="Nucleotide-diphospho-sugar transferases"/>
    <property type="match status" value="1"/>
</dbReference>
<evidence type="ECO:0000313" key="6">
    <source>
        <dbReference type="Proteomes" id="UP000829756"/>
    </source>
</evidence>
<dbReference type="Proteomes" id="UP000829756">
    <property type="component" value="Chromosome"/>
</dbReference>
<dbReference type="Pfam" id="PF00535">
    <property type="entry name" value="Glycos_transf_2"/>
    <property type="match status" value="1"/>
</dbReference>
<dbReference type="Proteomes" id="UP000294721">
    <property type="component" value="Unassembled WGS sequence"/>
</dbReference>
<evidence type="ECO:0000259" key="2">
    <source>
        <dbReference type="Pfam" id="PF00535"/>
    </source>
</evidence>
<evidence type="ECO:0000256" key="1">
    <source>
        <dbReference type="ARBA" id="ARBA00038494"/>
    </source>
</evidence>
<feature type="domain" description="Glycosyltransferase 2-like" evidence="2">
    <location>
        <begin position="11"/>
        <end position="113"/>
    </location>
</feature>
<accession>A0AAE9GWE3</accession>
<evidence type="ECO:0000313" key="4">
    <source>
        <dbReference type="EMBL" id="UOO80209.1"/>
    </source>
</evidence>
<protein>
    <submittedName>
        <fullName evidence="3">(Heptosyl)LPS beta-1,4-glucosyltransferase</fullName>
    </submittedName>
    <submittedName>
        <fullName evidence="4">Glycosyltransferase family 2 protein</fullName>
    </submittedName>
</protein>
<comment type="similarity">
    <text evidence="1">Belongs to the glycosyltransferase 2 family. WaaE/KdtX subfamily.</text>
</comment>
<dbReference type="InterPro" id="IPR001173">
    <property type="entry name" value="Glyco_trans_2-like"/>
</dbReference>
<organism evidence="4 6">
    <name type="scientific">Uruburuella suis</name>
    <dbReference type="NCBI Taxonomy" id="252130"/>
    <lineage>
        <taxon>Bacteria</taxon>
        <taxon>Pseudomonadati</taxon>
        <taxon>Pseudomonadota</taxon>
        <taxon>Betaproteobacteria</taxon>
        <taxon>Neisseriales</taxon>
        <taxon>Neisseriaceae</taxon>
        <taxon>Uruburuella</taxon>
    </lineage>
</organism>
<dbReference type="CDD" id="cd02511">
    <property type="entry name" value="Beta4Glucosyltransferase"/>
    <property type="match status" value="1"/>
</dbReference>
<evidence type="ECO:0000313" key="3">
    <source>
        <dbReference type="EMBL" id="TCP06883.1"/>
    </source>
</evidence>
<keyword evidence="5" id="KW-1185">Reference proteome</keyword>
<reference evidence="4" key="3">
    <citation type="journal article" date="2022" name="Res Sq">
        <title>Evolution of multicellular longitudinally dividing oral cavity symbionts (Neisseriaceae).</title>
        <authorList>
            <person name="Nyongesa S."/>
            <person name="Weber P."/>
            <person name="Bernet E."/>
            <person name="Pullido F."/>
            <person name="Nieckarz M."/>
            <person name="Delaby M."/>
            <person name="Nieves C."/>
            <person name="Viehboeck T."/>
            <person name="Krause N."/>
            <person name="Rivera-Millot A."/>
            <person name="Nakamura A."/>
            <person name="Vischer N."/>
            <person name="VanNieuwenhze M."/>
            <person name="Brun Y."/>
            <person name="Cava F."/>
            <person name="Bulgheresi S."/>
            <person name="Veyrier F."/>
        </authorList>
    </citation>
    <scope>NUCLEOTIDE SEQUENCE</scope>
    <source>
        <strain evidence="4">1258/02</strain>
    </source>
</reference>
<sequence length="262" mass="29058">MNTPTLQPGLTVALITKNEADNLEACLQSLAGLNAEIVIIDSGSTDATAEIAARHRARFYVHADWPGFGPQRNRAHQYIRTEWVLWLDADERLSDALKQSIQTALRTTPADARTVFAFNRLSNTFGAFIRHCGWYPDWVVRLYPTAFTRYSDDLVHEKVLLPAGTSVEKLAGDALHYTYANMSQFLAKQNLYSNIWAEQRAAEGKSAGLGDALLHGISSFVKMYVLKAGFLDGKHGLLLSVLSAQSAFNKYAALWLLGKKKP</sequence>
<dbReference type="AlphaFoldDB" id="A0AAE9GWE3"/>